<dbReference type="RefSeq" id="WP_380757714.1">
    <property type="nucleotide sequence ID" value="NZ_JBHSRF010000044.1"/>
</dbReference>
<keyword evidence="3" id="KW-1185">Reference proteome</keyword>
<dbReference type="InterPro" id="IPR037523">
    <property type="entry name" value="VOC_core"/>
</dbReference>
<protein>
    <submittedName>
        <fullName evidence="2">VOC family protein</fullName>
    </submittedName>
</protein>
<dbReference type="SUPFAM" id="SSF54593">
    <property type="entry name" value="Glyoxalase/Bleomycin resistance protein/Dihydroxybiphenyl dioxygenase"/>
    <property type="match status" value="2"/>
</dbReference>
<dbReference type="PROSITE" id="PS51819">
    <property type="entry name" value="VOC"/>
    <property type="match status" value="2"/>
</dbReference>
<evidence type="ECO:0000313" key="2">
    <source>
        <dbReference type="EMBL" id="MFC6084542.1"/>
    </source>
</evidence>
<dbReference type="Pfam" id="PF18029">
    <property type="entry name" value="Glyoxalase_6"/>
    <property type="match status" value="1"/>
</dbReference>
<dbReference type="Pfam" id="PF00903">
    <property type="entry name" value="Glyoxalase"/>
    <property type="match status" value="1"/>
</dbReference>
<accession>A0ABW1NP78</accession>
<dbReference type="CDD" id="cd07247">
    <property type="entry name" value="SgaA_N_like"/>
    <property type="match status" value="2"/>
</dbReference>
<dbReference type="Proteomes" id="UP001596137">
    <property type="component" value="Unassembled WGS sequence"/>
</dbReference>
<dbReference type="InterPro" id="IPR052164">
    <property type="entry name" value="Anthracycline_SecMetBiosynth"/>
</dbReference>
<name>A0ABW1NP78_9ACTN</name>
<dbReference type="InterPro" id="IPR004360">
    <property type="entry name" value="Glyas_Fos-R_dOase_dom"/>
</dbReference>
<evidence type="ECO:0000313" key="3">
    <source>
        <dbReference type="Proteomes" id="UP001596137"/>
    </source>
</evidence>
<feature type="domain" description="VOC" evidence="1">
    <location>
        <begin position="136"/>
        <end position="251"/>
    </location>
</feature>
<dbReference type="InterPro" id="IPR029068">
    <property type="entry name" value="Glyas_Bleomycin-R_OHBP_Dase"/>
</dbReference>
<dbReference type="Gene3D" id="3.10.180.10">
    <property type="entry name" value="2,3-Dihydroxybiphenyl 1,2-Dioxygenase, domain 1"/>
    <property type="match status" value="2"/>
</dbReference>
<proteinExistence type="predicted"/>
<reference evidence="3" key="1">
    <citation type="journal article" date="2019" name="Int. J. Syst. Evol. Microbiol.">
        <title>The Global Catalogue of Microorganisms (GCM) 10K type strain sequencing project: providing services to taxonomists for standard genome sequencing and annotation.</title>
        <authorList>
            <consortium name="The Broad Institute Genomics Platform"/>
            <consortium name="The Broad Institute Genome Sequencing Center for Infectious Disease"/>
            <person name="Wu L."/>
            <person name="Ma J."/>
        </authorList>
    </citation>
    <scope>NUCLEOTIDE SEQUENCE [LARGE SCALE GENOMIC DNA]</scope>
    <source>
        <strain evidence="3">JCM 30346</strain>
    </source>
</reference>
<evidence type="ECO:0000259" key="1">
    <source>
        <dbReference type="PROSITE" id="PS51819"/>
    </source>
</evidence>
<sequence length="254" mass="26799">MLTTDFVPGAPNWIDLTTTDIEAAAEFYGSLLGWAFQSAGPDAGGYGFFQLDGRTVAALGPTQDDEATTWTVYFMTPDAEATGKSVEQAGGTLRVPAFDVFDAGRMASCTDPGGADFAVWQPGRTIGLDIVTVPGSLTWAELYVPAPDAVRPFYGEVFGWTFEDMPFGDMTYIVASTADGQNPGLGGIMPLQPGDTAHWLPYFEVRDCDAALARAQELGGRVLSPVMGAEGVGRFAELADPQGGRFAVITSADA</sequence>
<dbReference type="EMBL" id="JBHSRF010000044">
    <property type="protein sequence ID" value="MFC6084542.1"/>
    <property type="molecule type" value="Genomic_DNA"/>
</dbReference>
<organism evidence="2 3">
    <name type="scientific">Sphaerisporangium aureirubrum</name>
    <dbReference type="NCBI Taxonomy" id="1544736"/>
    <lineage>
        <taxon>Bacteria</taxon>
        <taxon>Bacillati</taxon>
        <taxon>Actinomycetota</taxon>
        <taxon>Actinomycetes</taxon>
        <taxon>Streptosporangiales</taxon>
        <taxon>Streptosporangiaceae</taxon>
        <taxon>Sphaerisporangium</taxon>
    </lineage>
</organism>
<gene>
    <name evidence="2" type="ORF">ACFP1K_25515</name>
</gene>
<dbReference type="PANTHER" id="PTHR33993">
    <property type="entry name" value="GLYOXALASE-RELATED"/>
    <property type="match status" value="1"/>
</dbReference>
<dbReference type="PANTHER" id="PTHR33993:SF10">
    <property type="entry name" value="CONSERVED PROTEIN"/>
    <property type="match status" value="1"/>
</dbReference>
<feature type="domain" description="VOC" evidence="1">
    <location>
        <begin position="10"/>
        <end position="122"/>
    </location>
</feature>
<dbReference type="InterPro" id="IPR041581">
    <property type="entry name" value="Glyoxalase_6"/>
</dbReference>
<comment type="caution">
    <text evidence="2">The sequence shown here is derived from an EMBL/GenBank/DDBJ whole genome shotgun (WGS) entry which is preliminary data.</text>
</comment>